<protein>
    <submittedName>
        <fullName evidence="4">Phosphoribosyltransferase</fullName>
    </submittedName>
</protein>
<dbReference type="GO" id="GO:0016757">
    <property type="term" value="F:glycosyltransferase activity"/>
    <property type="evidence" value="ECO:0007669"/>
    <property type="project" value="UniProtKB-KW"/>
</dbReference>
<evidence type="ECO:0000313" key="4">
    <source>
        <dbReference type="EMBL" id="ABQ66927.1"/>
    </source>
</evidence>
<dbReference type="InterPro" id="IPR044005">
    <property type="entry name" value="DZR_2"/>
</dbReference>
<dbReference type="AlphaFoldDB" id="A0A9J9H8M2"/>
<dbReference type="PANTHER" id="PTHR47505:SF1">
    <property type="entry name" value="DNA UTILIZATION PROTEIN YHGH"/>
    <property type="match status" value="1"/>
</dbReference>
<name>A0A9J9H8M2_RHIWR</name>
<evidence type="ECO:0000313" key="5">
    <source>
        <dbReference type="Proteomes" id="UP000001989"/>
    </source>
</evidence>
<evidence type="ECO:0000259" key="3">
    <source>
        <dbReference type="Pfam" id="PF18912"/>
    </source>
</evidence>
<dbReference type="PANTHER" id="PTHR47505">
    <property type="entry name" value="DNA UTILIZATION PROTEIN YHGH"/>
    <property type="match status" value="1"/>
</dbReference>
<keyword evidence="4" id="KW-0808">Transferase</keyword>
<dbReference type="InterPro" id="IPR000836">
    <property type="entry name" value="PRTase_dom"/>
</dbReference>
<dbReference type="SUPFAM" id="SSF53271">
    <property type="entry name" value="PRTase-like"/>
    <property type="match status" value="1"/>
</dbReference>
<keyword evidence="5" id="KW-1185">Reference proteome</keyword>
<dbReference type="Pfam" id="PF18912">
    <property type="entry name" value="DZR_2"/>
    <property type="match status" value="1"/>
</dbReference>
<keyword evidence="4" id="KW-0328">Glycosyltransferase</keyword>
<dbReference type="InterPro" id="IPR029057">
    <property type="entry name" value="PRTase-like"/>
</dbReference>
<dbReference type="Proteomes" id="UP000001989">
    <property type="component" value="Chromosome"/>
</dbReference>
<accession>A0A9J9H8M2</accession>
<organism evidence="4 5">
    <name type="scientific">Rhizorhabdus wittichii (strain DSM 6014 / CCUG 31198 / JCM 15750 / NBRC 105917 / EY 4224 / RW1)</name>
    <name type="common">Sphingomonas wittichii</name>
    <dbReference type="NCBI Taxonomy" id="392499"/>
    <lineage>
        <taxon>Bacteria</taxon>
        <taxon>Pseudomonadati</taxon>
        <taxon>Pseudomonadota</taxon>
        <taxon>Alphaproteobacteria</taxon>
        <taxon>Sphingomonadales</taxon>
        <taxon>Sphingomonadaceae</taxon>
        <taxon>Rhizorhabdus</taxon>
    </lineage>
</organism>
<gene>
    <name evidence="4" type="ordered locus">Swit_0559</name>
</gene>
<feature type="domain" description="Phosphoribosyltransferase" evidence="2">
    <location>
        <begin position="188"/>
        <end position="238"/>
    </location>
</feature>
<dbReference type="OrthoDB" id="9779910at2"/>
<dbReference type="Pfam" id="PF00156">
    <property type="entry name" value="Pribosyltran"/>
    <property type="match status" value="1"/>
</dbReference>
<dbReference type="Gene3D" id="3.40.50.2020">
    <property type="match status" value="1"/>
</dbReference>
<feature type="domain" description="Double zinc ribbon" evidence="3">
    <location>
        <begin position="16"/>
        <end position="73"/>
    </location>
</feature>
<dbReference type="CDD" id="cd06223">
    <property type="entry name" value="PRTases_typeI"/>
    <property type="match status" value="1"/>
</dbReference>
<proteinExistence type="inferred from homology"/>
<comment type="similarity">
    <text evidence="1">Belongs to the ComF/GntX family.</text>
</comment>
<reference evidence="4 5" key="1">
    <citation type="journal article" date="2010" name="J. Bacteriol.">
        <title>Genome sequence of the dioxin-mineralizing bacterium Sphingomonas wittichii RW1.</title>
        <authorList>
            <person name="Miller T.R."/>
            <person name="Delcher A.L."/>
            <person name="Salzberg S.L."/>
            <person name="Saunders E."/>
            <person name="Detter J.C."/>
            <person name="Halden R.U."/>
        </authorList>
    </citation>
    <scope>NUCLEOTIDE SEQUENCE [LARGE SCALE GENOMIC DNA]</scope>
    <source>
        <strain evidence="5">DSM 6014 / CCUG 31198 / JCM 15750 / NBRC 105917 / EY 4224 / RW1</strain>
    </source>
</reference>
<dbReference type="InterPro" id="IPR051910">
    <property type="entry name" value="ComF/GntX_DNA_util-trans"/>
</dbReference>
<evidence type="ECO:0000256" key="1">
    <source>
        <dbReference type="ARBA" id="ARBA00008007"/>
    </source>
</evidence>
<sequence length="248" mass="26539">MRLLVGGLRGIAGAGLRFALPPRCPGCGVITPDMHQFCLDCWSALDFLGDPQCARCGAPFEVDPGPGALCGGCHADPPAFDSMRAAVAYGPIARALALKLKYGRRPGIAHTVAAQLRRHLPEGELRLVVPVPLHRWRIWTRGYNQSALMARAVVRGTGHLLALDALVRTRATPSLRGLGPDQRAKAVRGAFAVRDRGAVKGRAVLLVDDVYTTGATADACARALRRAGASRVDLICWARVVRDEDVAR</sequence>
<dbReference type="KEGG" id="swi:Swit_0559"/>
<evidence type="ECO:0000259" key="2">
    <source>
        <dbReference type="Pfam" id="PF00156"/>
    </source>
</evidence>
<dbReference type="EMBL" id="CP000699">
    <property type="protein sequence ID" value="ABQ66927.1"/>
    <property type="molecule type" value="Genomic_DNA"/>
</dbReference>